<dbReference type="InterPro" id="IPR017703">
    <property type="entry name" value="YgfZ/GCV_T_CS"/>
</dbReference>
<dbReference type="Gene3D" id="3.30.70.1400">
    <property type="entry name" value="Aminomethyltransferase beta-barrel domains"/>
    <property type="match status" value="1"/>
</dbReference>
<dbReference type="Gene3D" id="2.40.30.160">
    <property type="match status" value="1"/>
</dbReference>
<name>A0A7W7Y196_9GAMM</name>
<dbReference type="PANTHER" id="PTHR22602">
    <property type="entry name" value="TRANSFERASE CAF17, MITOCHONDRIAL-RELATED"/>
    <property type="match status" value="1"/>
</dbReference>
<protein>
    <recommendedName>
        <fullName evidence="2">CAF17 C-terminal domain-containing protein</fullName>
    </recommendedName>
</protein>
<accession>A0A7W7Y196</accession>
<evidence type="ECO:0000259" key="2">
    <source>
        <dbReference type="Pfam" id="PF25455"/>
    </source>
</evidence>
<dbReference type="EMBL" id="JACHHX010000016">
    <property type="protein sequence ID" value="MBB5016220.1"/>
    <property type="molecule type" value="Genomic_DNA"/>
</dbReference>
<organism evidence="3 4">
    <name type="scientific">Rehaibacterium terrae</name>
    <dbReference type="NCBI Taxonomy" id="1341696"/>
    <lineage>
        <taxon>Bacteria</taxon>
        <taxon>Pseudomonadati</taxon>
        <taxon>Pseudomonadota</taxon>
        <taxon>Gammaproteobacteria</taxon>
        <taxon>Lysobacterales</taxon>
        <taxon>Lysobacteraceae</taxon>
        <taxon>Rehaibacterium</taxon>
    </lineage>
</organism>
<sequence>MSFNLNPSSTALPAVSGFTLLSIEGIDATAFAQAQFTTDVAALAPGHWHWSAWLTPKGRVVAVFALLKLDPRTLRLLLPDFPAAELAARLQRFVFRSKVALTPCADVAVCADLDGSRLPAPHAPAALLGRPDAGLVLDFSAAGGTRRLVLLPASHPAVGGGDPDADAAWRLADLRHGLPRLAPTQVEAWTPHMLSLDRLAAFSVKKGCYPGQEIVARTHFLGQAKRGLVRLRAAAPLPPDGEVLARDGTALGRIVSVAADGAGCEALAVLPQEAAHDALRVGGVAAEPLPLLDGLAR</sequence>
<dbReference type="RefSeq" id="WP_183948889.1">
    <property type="nucleotide sequence ID" value="NZ_JACHHX010000016.1"/>
</dbReference>
<gene>
    <name evidence="3" type="ORF">HNQ58_002131</name>
</gene>
<dbReference type="Pfam" id="PF25455">
    <property type="entry name" value="Beta-barrel_CAF17_C"/>
    <property type="match status" value="1"/>
</dbReference>
<dbReference type="AlphaFoldDB" id="A0A7W7Y196"/>
<evidence type="ECO:0000256" key="1">
    <source>
        <dbReference type="ARBA" id="ARBA00022946"/>
    </source>
</evidence>
<keyword evidence="1" id="KW-0809">Transit peptide</keyword>
<dbReference type="SUPFAM" id="SSF103025">
    <property type="entry name" value="Folate-binding domain"/>
    <property type="match status" value="1"/>
</dbReference>
<dbReference type="GO" id="GO:0016226">
    <property type="term" value="P:iron-sulfur cluster assembly"/>
    <property type="evidence" value="ECO:0007669"/>
    <property type="project" value="TreeGrafter"/>
</dbReference>
<comment type="caution">
    <text evidence="3">The sequence shown here is derived from an EMBL/GenBank/DDBJ whole genome shotgun (WGS) entry which is preliminary data.</text>
</comment>
<dbReference type="InterPro" id="IPR045179">
    <property type="entry name" value="YgfZ/GcvT"/>
</dbReference>
<reference evidence="3 4" key="1">
    <citation type="submission" date="2020-08" db="EMBL/GenBank/DDBJ databases">
        <title>Genomic Encyclopedia of Type Strains, Phase IV (KMG-IV): sequencing the most valuable type-strain genomes for metagenomic binning, comparative biology and taxonomic classification.</title>
        <authorList>
            <person name="Goeker M."/>
        </authorList>
    </citation>
    <scope>NUCLEOTIDE SEQUENCE [LARGE SCALE GENOMIC DNA]</scope>
    <source>
        <strain evidence="3 4">DSM 25897</strain>
    </source>
</reference>
<dbReference type="PANTHER" id="PTHR22602:SF0">
    <property type="entry name" value="TRANSFERASE CAF17, MITOCHONDRIAL-RELATED"/>
    <property type="match status" value="1"/>
</dbReference>
<evidence type="ECO:0000313" key="4">
    <source>
        <dbReference type="Proteomes" id="UP000519004"/>
    </source>
</evidence>
<dbReference type="NCBIfam" id="TIGR03317">
    <property type="entry name" value="ygfZ_signature"/>
    <property type="match status" value="1"/>
</dbReference>
<dbReference type="Proteomes" id="UP000519004">
    <property type="component" value="Unassembled WGS sequence"/>
</dbReference>
<evidence type="ECO:0000313" key="3">
    <source>
        <dbReference type="EMBL" id="MBB5016220.1"/>
    </source>
</evidence>
<keyword evidence="4" id="KW-1185">Reference proteome</keyword>
<feature type="domain" description="CAF17 C-terminal" evidence="2">
    <location>
        <begin position="225"/>
        <end position="288"/>
    </location>
</feature>
<dbReference type="InterPro" id="IPR057460">
    <property type="entry name" value="CAF17_C"/>
</dbReference>
<proteinExistence type="predicted"/>